<feature type="domain" description="PKD" evidence="2">
    <location>
        <begin position="1121"/>
        <end position="1173"/>
    </location>
</feature>
<dbReference type="FunFam" id="2.60.40.10:FF:000270">
    <property type="entry name" value="Cell surface protein"/>
    <property type="match status" value="1"/>
</dbReference>
<feature type="domain" description="PKD" evidence="2">
    <location>
        <begin position="638"/>
        <end position="686"/>
    </location>
</feature>
<feature type="chain" id="PRO_5022856903" evidence="1">
    <location>
        <begin position="30"/>
        <end position="1604"/>
    </location>
</feature>
<dbReference type="SUPFAM" id="SSF49299">
    <property type="entry name" value="PKD domain"/>
    <property type="match status" value="15"/>
</dbReference>
<dbReference type="InterPro" id="IPR026341">
    <property type="entry name" value="T9SS_type_B"/>
</dbReference>
<protein>
    <submittedName>
        <fullName evidence="3">PKD domain-containing protein</fullName>
    </submittedName>
</protein>
<dbReference type="OrthoDB" id="7794186at2"/>
<gene>
    <name evidence="3" type="ORF">FSB75_08805</name>
</gene>
<feature type="domain" description="PKD" evidence="2">
    <location>
        <begin position="531"/>
        <end position="595"/>
    </location>
</feature>
<feature type="domain" description="PKD" evidence="2">
    <location>
        <begin position="446"/>
        <end position="514"/>
    </location>
</feature>
<dbReference type="RefSeq" id="WP_146785774.1">
    <property type="nucleotide sequence ID" value="NZ_BAABIO010000001.1"/>
</dbReference>
<feature type="domain" description="PKD" evidence="2">
    <location>
        <begin position="300"/>
        <end position="345"/>
    </location>
</feature>
<dbReference type="InterPro" id="IPR035986">
    <property type="entry name" value="PKD_dom_sf"/>
</dbReference>
<feature type="domain" description="PKD" evidence="2">
    <location>
        <begin position="115"/>
        <end position="202"/>
    </location>
</feature>
<feature type="domain" description="PKD" evidence="2">
    <location>
        <begin position="860"/>
        <end position="926"/>
    </location>
</feature>
<feature type="domain" description="PKD" evidence="2">
    <location>
        <begin position="396"/>
        <end position="441"/>
    </location>
</feature>
<feature type="domain" description="PKD" evidence="2">
    <location>
        <begin position="1214"/>
        <end position="1266"/>
    </location>
</feature>
<dbReference type="SMART" id="SM00089">
    <property type="entry name" value="PKD"/>
    <property type="match status" value="15"/>
</dbReference>
<dbReference type="InterPro" id="IPR022409">
    <property type="entry name" value="PKD/Chitinase_dom"/>
</dbReference>
<evidence type="ECO:0000259" key="2">
    <source>
        <dbReference type="PROSITE" id="PS50093"/>
    </source>
</evidence>
<keyword evidence="4" id="KW-1185">Reference proteome</keyword>
<feature type="domain" description="PKD" evidence="2">
    <location>
        <begin position="802"/>
        <end position="844"/>
    </location>
</feature>
<feature type="signal peptide" evidence="1">
    <location>
        <begin position="1"/>
        <end position="29"/>
    </location>
</feature>
<dbReference type="Proteomes" id="UP000321204">
    <property type="component" value="Chromosome"/>
</dbReference>
<accession>A0A5B8UHL1</accession>
<feature type="domain" description="PKD" evidence="2">
    <location>
        <begin position="41"/>
        <end position="116"/>
    </location>
</feature>
<dbReference type="CDD" id="cd00146">
    <property type="entry name" value="PKD"/>
    <property type="match status" value="14"/>
</dbReference>
<feature type="domain" description="PKD" evidence="2">
    <location>
        <begin position="719"/>
        <end position="775"/>
    </location>
</feature>
<reference evidence="3 4" key="1">
    <citation type="journal article" date="2015" name="Int. J. Syst. Evol. Microbiol.">
        <title>Flavisolibacter ginsenosidimutans sp. nov., with ginsenoside-converting activity isolated from soil used for cultivating ginseng.</title>
        <authorList>
            <person name="Zhao Y."/>
            <person name="Liu Q."/>
            <person name="Kang M.S."/>
            <person name="Jin F."/>
            <person name="Yu H."/>
            <person name="Im W.T."/>
        </authorList>
    </citation>
    <scope>NUCLEOTIDE SEQUENCE [LARGE SCALE GENOMIC DNA]</scope>
    <source>
        <strain evidence="3 4">Gsoil 636</strain>
    </source>
</reference>
<dbReference type="Pfam" id="PF18911">
    <property type="entry name" value="PKD_4"/>
    <property type="match status" value="15"/>
</dbReference>
<keyword evidence="1" id="KW-0732">Signal</keyword>
<dbReference type="EMBL" id="CP042433">
    <property type="protein sequence ID" value="QEC55988.1"/>
    <property type="molecule type" value="Genomic_DNA"/>
</dbReference>
<evidence type="ECO:0000313" key="4">
    <source>
        <dbReference type="Proteomes" id="UP000321204"/>
    </source>
</evidence>
<evidence type="ECO:0000313" key="3">
    <source>
        <dbReference type="EMBL" id="QEC55988.1"/>
    </source>
</evidence>
<dbReference type="InterPro" id="IPR000601">
    <property type="entry name" value="PKD_dom"/>
</dbReference>
<dbReference type="PANTHER" id="PTHR36842:SF1">
    <property type="entry name" value="PROTEIN TOLB"/>
    <property type="match status" value="1"/>
</dbReference>
<dbReference type="NCBIfam" id="TIGR04131">
    <property type="entry name" value="Bac_Flav_CTERM"/>
    <property type="match status" value="1"/>
</dbReference>
<feature type="domain" description="PKD" evidence="2">
    <location>
        <begin position="942"/>
        <end position="1026"/>
    </location>
</feature>
<dbReference type="Pfam" id="PF13585">
    <property type="entry name" value="CHU_C"/>
    <property type="match status" value="1"/>
</dbReference>
<sequence length="1604" mass="170060">MSNPVTVLKNQCRLLAFLFFLCCHGLASAQLSAAFNALPSRSGCSPLVVNFFDASTGNPTQWRWDLGNGVTSLLRNPSTTYFNPGTYAVKLVVRNAAGSADSVIKTDYITVFPAPTAAFTANKTTGCFPLSVSFSDESMANNGGLVSWFWDFGDGTTSSQQNPLHVYTSAGSFTVTLRVINSAGCSKTITKPQYISVANGVAASFSTTGPGTCSAPALVNFTNTSTGPGPLVYNWSFGDGGNSGLLNPSHTYTANGSYSVMLAVTSPQGCTDTVRKANLVTIGNVHAGFDALDSVCAGTTVSFTNTSVPTPVANAWDFGGGSFSTQQNPTVVYNTPGTYTVKLKADFGGCFDSASKQIFVSAKPQPSFDAATKVFCSAPATVNFTNATTGGGTMVWDFGDSTTSTATSPSHTYTTLGSYTVSLTVTNARGCSQTLTKTDFVRIQQPQVVLNNLPQNGCAPVTINPTATALSNHVLTNYLWKFGDGSTSTLATPTHTYTNAGTYSVTLVFTTSTGCNDSVVLANAVRVGLKPKASFTLNPTRVCAFQPVSFTDNSTGTIDQWSWTFGDGGTSSQQNPTYQYSDTGYFNVQLIVYNNTCPDTFRIKNAVYIKPPIANFLVQNDCNHKYTKTFTDASVGATSWYWSFGDGTTSTQQNPVHTYTNAGSYQVTLSVSNDTCQNSATRTVRIVNEKAGFTVDTVVCRNTTAVFHATGINAANISSWQWDFGDGTTSTADTLATHIYNATGSYTASLIITDVLGCKDTAKGSVNVYGPVANFSVSVGVACLYNNSTSFTNKSTSDGTHPIVNWQWNYGDGTIDSTSLPPYQHSYAAAGNYTVSLLVKDAFGCSDVLSKAAAVVIVQPKADFYSTDTVTCTGKPISFVNTSTGNNLQQVWNFGDGLSSTAVNPVHNYASIGTYGIKLVITDSYGCKDSLTKPNYISISYPKARFTVSDSFSTCPPLLVHFAQQSTDYTSINWDFGDGTSSTLDSPSHFYTTAGIYNAVLTVKGPGGCTDIATKQIIIKGPSGSFTYAPLTGCKPLTVNFTATAKSIATYTWDFADGNISLVNDSVISHTYLNAGDYLPKLILTDSGGCSVPIFGADTVHVTGISSGFALNGNKFCDNGTVQFTNTTVGNDFITAYSWNFGDGATSNAQHPSHSYNAPGFYTVSLSVTSQSGCLDSLRYVDTVKVYAAPQIFISHDLSGCVPLPVSLNGNVAAGDPTKLSWLWNFGNGHTDTQQNPSPLVYSLANAYNVTALATDDHGCKDTATAVINAYPIPKVDAGPDVFVCRGSFAQLNANGAATYAWNASTTLSCTSCTSPLAAPTDSTQYVVTGTSAFGCVASDSIMVRVHQPFSLQVGQGDTVCAGSTVHLRAGGADQYTWFPSTAVVNPRAGITNAAPMTTTNYQVIARDNFNCFTDTGYVFVKVWSYPTVDAGTDQTVSIGATLTLTPRYSNDVVGYQWNNPMQSLSCTTCPSPTVQTKGAQNTYKVQVVNGGGCTSADEVTIYAICNGGNLFIPNTFSPNNDGKNDVFYPRGSGIHKIKSLRIYDRWGEIVFTAENVDANDASFGWNGTFKGATLPPDVYVYTCEVICLNNEVLTYNGNVTLLK</sequence>
<evidence type="ECO:0000256" key="1">
    <source>
        <dbReference type="SAM" id="SignalP"/>
    </source>
</evidence>
<name>A0A5B8UHL1_9BACT</name>
<organism evidence="3 4">
    <name type="scientific">Flavisolibacter ginsenosidimutans</name>
    <dbReference type="NCBI Taxonomy" id="661481"/>
    <lineage>
        <taxon>Bacteria</taxon>
        <taxon>Pseudomonadati</taxon>
        <taxon>Bacteroidota</taxon>
        <taxon>Chitinophagia</taxon>
        <taxon>Chitinophagales</taxon>
        <taxon>Chitinophagaceae</taxon>
        <taxon>Flavisolibacter</taxon>
    </lineage>
</organism>
<dbReference type="PANTHER" id="PTHR36842">
    <property type="entry name" value="PROTEIN TOLB HOMOLOG"/>
    <property type="match status" value="1"/>
</dbReference>
<dbReference type="PROSITE" id="PS50093">
    <property type="entry name" value="PKD"/>
    <property type="match status" value="15"/>
</dbReference>
<dbReference type="InterPro" id="IPR013783">
    <property type="entry name" value="Ig-like_fold"/>
</dbReference>
<feature type="domain" description="PKD" evidence="2">
    <location>
        <begin position="202"/>
        <end position="269"/>
    </location>
</feature>
<dbReference type="Gene3D" id="2.60.40.10">
    <property type="entry name" value="Immunoglobulins"/>
    <property type="match status" value="15"/>
</dbReference>
<dbReference type="KEGG" id="fgg:FSB75_08805"/>
<proteinExistence type="predicted"/>
<feature type="domain" description="PKD" evidence="2">
    <location>
        <begin position="1037"/>
        <end position="1089"/>
    </location>
</feature>